<dbReference type="OMA" id="FSCETAT"/>
<dbReference type="GO" id="GO:0061844">
    <property type="term" value="P:antimicrobial humoral immune response mediated by antimicrobial peptide"/>
    <property type="evidence" value="ECO:0007669"/>
    <property type="project" value="TreeGrafter"/>
</dbReference>
<keyword evidence="4" id="KW-0964">Secreted</keyword>
<dbReference type="GO" id="GO:0045087">
    <property type="term" value="P:innate immune response"/>
    <property type="evidence" value="ECO:0007669"/>
    <property type="project" value="TreeGrafter"/>
</dbReference>
<protein>
    <recommendedName>
        <fullName evidence="11">Vipericidin</fullName>
    </recommendedName>
</protein>
<dbReference type="Pfam" id="PF00666">
    <property type="entry name" value="Cathelicidins"/>
    <property type="match status" value="1"/>
</dbReference>
<keyword evidence="8" id="KW-0472">Membrane</keyword>
<evidence type="ECO:0000256" key="6">
    <source>
        <dbReference type="ARBA" id="ARBA00022537"/>
    </source>
</evidence>
<dbReference type="InterPro" id="IPR001894">
    <property type="entry name" value="Cathelicidin-like"/>
</dbReference>
<dbReference type="RefSeq" id="XP_007442672.1">
    <property type="nucleotide sequence ID" value="XM_007442610.3"/>
</dbReference>
<evidence type="ECO:0000256" key="11">
    <source>
        <dbReference type="ARBA" id="ARBA00030320"/>
    </source>
</evidence>
<evidence type="ECO:0000313" key="13">
    <source>
        <dbReference type="EMBL" id="AVR43560.1"/>
    </source>
</evidence>
<comment type="subcellular location">
    <subcellularLocation>
        <location evidence="2">Secreted</location>
    </subcellularLocation>
    <subcellularLocation>
        <location evidence="1">Target cell membrane</location>
    </subcellularLocation>
</comment>
<evidence type="ECO:0000256" key="7">
    <source>
        <dbReference type="ARBA" id="ARBA00023022"/>
    </source>
</evidence>
<accession>A0A2R3YZX8</accession>
<evidence type="ECO:0000256" key="10">
    <source>
        <dbReference type="ARBA" id="ARBA00023298"/>
    </source>
</evidence>
<dbReference type="SUPFAM" id="SSF54403">
    <property type="entry name" value="Cystatin/monellin"/>
    <property type="match status" value="1"/>
</dbReference>
<keyword evidence="5" id="KW-0929">Antimicrobial</keyword>
<dbReference type="PANTHER" id="PTHR10206">
    <property type="entry name" value="CATHELICIDIN"/>
    <property type="match status" value="1"/>
</dbReference>
<feature type="chain" id="PRO_5044578432" description="Vipericidin" evidence="12">
    <location>
        <begin position="23"/>
        <end position="159"/>
    </location>
</feature>
<dbReference type="Gene3D" id="3.10.450.10">
    <property type="match status" value="1"/>
</dbReference>
<dbReference type="Proteomes" id="UP000695026">
    <property type="component" value="Unplaced"/>
</dbReference>
<dbReference type="GO" id="GO:0050829">
    <property type="term" value="P:defense response to Gram-negative bacterium"/>
    <property type="evidence" value="ECO:0007669"/>
    <property type="project" value="TreeGrafter"/>
</dbReference>
<evidence type="ECO:0000256" key="9">
    <source>
        <dbReference type="ARBA" id="ARBA00023157"/>
    </source>
</evidence>
<evidence type="ECO:0000256" key="3">
    <source>
        <dbReference type="ARBA" id="ARBA00005320"/>
    </source>
</evidence>
<dbReference type="FunFam" id="3.10.450.10:FF:000003">
    <property type="entry name" value="Cathelicidin antimicrobial peptide"/>
    <property type="match status" value="1"/>
</dbReference>
<evidence type="ECO:0000256" key="12">
    <source>
        <dbReference type="SAM" id="SignalP"/>
    </source>
</evidence>
<dbReference type="PROSITE" id="PS00947">
    <property type="entry name" value="CATHELICIDINS_2"/>
    <property type="match status" value="1"/>
</dbReference>
<feature type="signal peptide" evidence="12">
    <location>
        <begin position="1"/>
        <end position="22"/>
    </location>
</feature>
<dbReference type="AlphaFoldDB" id="A0A2R3YZX8"/>
<dbReference type="PANTHER" id="PTHR10206:SF0">
    <property type="entry name" value="CATHELICIDIN B1-RELATED"/>
    <property type="match status" value="1"/>
</dbReference>
<keyword evidence="7" id="KW-0044">Antibiotic</keyword>
<evidence type="ECO:0000256" key="2">
    <source>
        <dbReference type="ARBA" id="ARBA00004613"/>
    </source>
</evidence>
<organism evidence="13">
    <name type="scientific">Python bivittatus</name>
    <name type="common">Burmese python</name>
    <name type="synonym">Python molurus bivittatus</name>
    <dbReference type="NCBI Taxonomy" id="176946"/>
    <lineage>
        <taxon>Eukaryota</taxon>
        <taxon>Metazoa</taxon>
        <taxon>Chordata</taxon>
        <taxon>Craniata</taxon>
        <taxon>Vertebrata</taxon>
        <taxon>Euteleostomi</taxon>
        <taxon>Lepidosauria</taxon>
        <taxon>Squamata</taxon>
        <taxon>Bifurcata</taxon>
        <taxon>Unidentata</taxon>
        <taxon>Episquamata</taxon>
        <taxon>Toxicofera</taxon>
        <taxon>Serpentes</taxon>
        <taxon>Henophidia</taxon>
        <taxon>Pythonidae</taxon>
        <taxon>Python</taxon>
    </lineage>
</organism>
<name>A0A2R3YZX8_PYTBI</name>
<reference evidence="13" key="1">
    <citation type="submission" date="2017-04" db="EMBL/GenBank/DDBJ databases">
        <title>Novel cathelicidin from Python bivittatus with antimicrobial and multiple immunomodulatory roles in defense against drug-resistant pathogen infections.</title>
        <authorList>
            <person name="Cai S."/>
            <person name="Yu H."/>
        </authorList>
    </citation>
    <scope>NUCLEOTIDE SEQUENCE</scope>
</reference>
<dbReference type="EMBL" id="KY937973">
    <property type="protein sequence ID" value="AVR43560.1"/>
    <property type="molecule type" value="mRNA"/>
</dbReference>
<dbReference type="InterPro" id="IPR018216">
    <property type="entry name" value="Cathelicidin_CS"/>
</dbReference>
<evidence type="ECO:0000313" key="15">
    <source>
        <dbReference type="RefSeq" id="XP_007442672.1"/>
    </source>
</evidence>
<keyword evidence="9" id="KW-1015">Disulfide bond</keyword>
<dbReference type="KEGG" id="pbi:103065524"/>
<dbReference type="GO" id="GO:0050830">
    <property type="term" value="P:defense response to Gram-positive bacterium"/>
    <property type="evidence" value="ECO:0007669"/>
    <property type="project" value="TreeGrafter"/>
</dbReference>
<dbReference type="GO" id="GO:0044218">
    <property type="term" value="C:other organism cell membrane"/>
    <property type="evidence" value="ECO:0007669"/>
    <property type="project" value="UniProtKB-KW"/>
</dbReference>
<proteinExistence type="evidence at transcript level"/>
<reference evidence="15" key="2">
    <citation type="submission" date="2025-04" db="UniProtKB">
        <authorList>
            <consortium name="RefSeq"/>
        </authorList>
    </citation>
    <scope>IDENTIFICATION</scope>
    <source>
        <tissue evidence="15">Liver</tissue>
    </source>
</reference>
<keyword evidence="14" id="KW-1185">Reference proteome</keyword>
<dbReference type="InterPro" id="IPR046350">
    <property type="entry name" value="Cystatin_sf"/>
</dbReference>
<evidence type="ECO:0000313" key="14">
    <source>
        <dbReference type="Proteomes" id="UP000695026"/>
    </source>
</evidence>
<evidence type="ECO:0000256" key="8">
    <source>
        <dbReference type="ARBA" id="ARBA00023136"/>
    </source>
</evidence>
<gene>
    <name evidence="15" type="primary">LOC103065524</name>
</gene>
<dbReference type="GeneID" id="103065524"/>
<keyword evidence="10" id="KW-1053">Target membrane</keyword>
<keyword evidence="6" id="KW-1052">Target cell membrane</keyword>
<comment type="similarity">
    <text evidence="3">Belongs to the cathelicidin family.</text>
</comment>
<evidence type="ECO:0000256" key="5">
    <source>
        <dbReference type="ARBA" id="ARBA00022529"/>
    </source>
</evidence>
<dbReference type="GO" id="GO:0005615">
    <property type="term" value="C:extracellular space"/>
    <property type="evidence" value="ECO:0007669"/>
    <property type="project" value="TreeGrafter"/>
</dbReference>
<dbReference type="GO" id="GO:0001530">
    <property type="term" value="F:lipopolysaccharide binding"/>
    <property type="evidence" value="ECO:0007669"/>
    <property type="project" value="TreeGrafter"/>
</dbReference>
<evidence type="ECO:0000256" key="1">
    <source>
        <dbReference type="ARBA" id="ARBA00004175"/>
    </source>
</evidence>
<sequence length="159" mass="17645">MEIHPGRILLVLSLVVRGSVWAVEGEILSYDAALSLAVNLYNQESGWDVVFQLLEAKPQPEWDPSSKARQKLDFTLKETTCPTSQNLNLEVCDFKEQGVVVECSGSSLAQPGAPIIQFSCETATQGNHRVKRNGFRKFMRRLKKFFAGGGSSIAHIKLH</sequence>
<dbReference type="OrthoDB" id="9930485at2759"/>
<evidence type="ECO:0000256" key="4">
    <source>
        <dbReference type="ARBA" id="ARBA00022525"/>
    </source>
</evidence>
<keyword evidence="12" id="KW-0732">Signal</keyword>